<feature type="chain" id="PRO_5025499701" evidence="1">
    <location>
        <begin position="24"/>
        <end position="96"/>
    </location>
</feature>
<organism evidence="2">
    <name type="scientific">Ixodes ricinus</name>
    <name type="common">Common tick</name>
    <name type="synonym">Acarus ricinus</name>
    <dbReference type="NCBI Taxonomy" id="34613"/>
    <lineage>
        <taxon>Eukaryota</taxon>
        <taxon>Metazoa</taxon>
        <taxon>Ecdysozoa</taxon>
        <taxon>Arthropoda</taxon>
        <taxon>Chelicerata</taxon>
        <taxon>Arachnida</taxon>
        <taxon>Acari</taxon>
        <taxon>Parasitiformes</taxon>
        <taxon>Ixodida</taxon>
        <taxon>Ixodoidea</taxon>
        <taxon>Ixodidae</taxon>
        <taxon>Ixodinae</taxon>
        <taxon>Ixodes</taxon>
    </lineage>
</organism>
<keyword evidence="1" id="KW-0732">Signal</keyword>
<proteinExistence type="predicted"/>
<protein>
    <submittedName>
        <fullName evidence="2">Putative secreted protein</fullName>
    </submittedName>
</protein>
<reference evidence="2" key="1">
    <citation type="submission" date="2019-12" db="EMBL/GenBank/DDBJ databases">
        <title>An insight into the sialome of adult female Ixodes ricinus ticks feeding for 6 days.</title>
        <authorList>
            <person name="Perner J."/>
            <person name="Ribeiro J.M.C."/>
        </authorList>
    </citation>
    <scope>NUCLEOTIDE SEQUENCE</scope>
    <source>
        <strain evidence="2">Semi-engorged</strain>
        <tissue evidence="2">Salivary glands</tissue>
    </source>
</reference>
<feature type="signal peptide" evidence="1">
    <location>
        <begin position="1"/>
        <end position="23"/>
    </location>
</feature>
<evidence type="ECO:0000256" key="1">
    <source>
        <dbReference type="SAM" id="SignalP"/>
    </source>
</evidence>
<accession>A0A6B0UDQ0</accession>
<dbReference type="AlphaFoldDB" id="A0A6B0UDQ0"/>
<name>A0A6B0UDQ0_IXORI</name>
<sequence>MSGSFNRAAVLWLLSICKDLERAVDDLNPEQASSHIFMSIKNKAVLTIYFDRLQAQGVTYPVLLSSSCRLFWFSACFSFVWHVYSPCWKAPTPRSR</sequence>
<dbReference type="EMBL" id="GIFC01005307">
    <property type="protein sequence ID" value="MXU87390.1"/>
    <property type="molecule type" value="Transcribed_RNA"/>
</dbReference>
<evidence type="ECO:0000313" key="2">
    <source>
        <dbReference type="EMBL" id="MXU87390.1"/>
    </source>
</evidence>